<keyword evidence="1" id="KW-0863">Zinc-finger</keyword>
<evidence type="ECO:0000313" key="6">
    <source>
        <dbReference type="Proteomes" id="UP000828390"/>
    </source>
</evidence>
<dbReference type="InterPro" id="IPR005162">
    <property type="entry name" value="Retrotrans_gag_dom"/>
</dbReference>
<dbReference type="PANTHER" id="PTHR19963:SF30">
    <property type="entry name" value="ENDONUCLEASE_EXONUCLEASE_PHOSPHATASE DOMAIN-CONTAINING PROTEIN"/>
    <property type="match status" value="1"/>
</dbReference>
<dbReference type="Pfam" id="PF03732">
    <property type="entry name" value="Retrotrans_gag"/>
    <property type="match status" value="1"/>
</dbReference>
<proteinExistence type="predicted"/>
<dbReference type="Proteomes" id="UP000828390">
    <property type="component" value="Unassembled WGS sequence"/>
</dbReference>
<dbReference type="PROSITE" id="PS50158">
    <property type="entry name" value="ZF_CCHC"/>
    <property type="match status" value="1"/>
</dbReference>
<dbReference type="AlphaFoldDB" id="A0A9D4K2T3"/>
<feature type="region of interest" description="Disordered" evidence="3">
    <location>
        <begin position="54"/>
        <end position="78"/>
    </location>
</feature>
<evidence type="ECO:0000313" key="5">
    <source>
        <dbReference type="EMBL" id="KAH3831307.1"/>
    </source>
</evidence>
<gene>
    <name evidence="5" type="ORF">DPMN_104570</name>
</gene>
<feature type="domain" description="CCHC-type" evidence="4">
    <location>
        <begin position="391"/>
        <end position="406"/>
    </location>
</feature>
<dbReference type="GO" id="GO:0008270">
    <property type="term" value="F:zinc ion binding"/>
    <property type="evidence" value="ECO:0007669"/>
    <property type="project" value="UniProtKB-KW"/>
</dbReference>
<accession>A0A9D4K2T3</accession>
<dbReference type="SMART" id="SM00343">
    <property type="entry name" value="ZnF_C2HC"/>
    <property type="match status" value="1"/>
</dbReference>
<protein>
    <recommendedName>
        <fullName evidence="4">CCHC-type domain-containing protein</fullName>
    </recommendedName>
</protein>
<evidence type="ECO:0000259" key="4">
    <source>
        <dbReference type="PROSITE" id="PS50158"/>
    </source>
</evidence>
<name>A0A9D4K2T3_DREPO</name>
<sequence>MASVLRDVVVELKQLKEAGRGTTSSTANNANNNTFDATVHRCVGDLDDDLRSAADSRVDSRVGNRVPDVRESQPEPQAPRFLNNGFVIVRNYERQTEQGQPHAQPGVSNTRCENARGRYEYQAPVYMDGHRQNQQRRLPPVKMASFSGKEDWVTWISQFEAIAKRNNWSQDEMLDQLLPRLEGLAAPYVFSQHSPNLLNDYQSLVEELDSHFRVIETPRSFASKFSRRSQRHGETLEEYAADLKQLYDKAHGWRDRRTRDEDLVRRFLDGLSDDDVKFEVEFNKEPRNIDEAVYFAVNLIEIRGSNRAERRTRYNARRTEHDDYDSTVADEEEKAFAIKGADAKTTPLRVKNEDESKSEASTIKELLARIEKLEAERNTPQKRNFKKDVTCFRCQQKGHYARECPNQEQKNAFNRTADKKQKPLNGKGPALAAKGRSM</sequence>
<keyword evidence="6" id="KW-1185">Reference proteome</keyword>
<dbReference type="EMBL" id="JAIWYP010000004">
    <property type="protein sequence ID" value="KAH3831307.1"/>
    <property type="molecule type" value="Genomic_DNA"/>
</dbReference>
<organism evidence="5 6">
    <name type="scientific">Dreissena polymorpha</name>
    <name type="common">Zebra mussel</name>
    <name type="synonym">Mytilus polymorpha</name>
    <dbReference type="NCBI Taxonomy" id="45954"/>
    <lineage>
        <taxon>Eukaryota</taxon>
        <taxon>Metazoa</taxon>
        <taxon>Spiralia</taxon>
        <taxon>Lophotrochozoa</taxon>
        <taxon>Mollusca</taxon>
        <taxon>Bivalvia</taxon>
        <taxon>Autobranchia</taxon>
        <taxon>Heteroconchia</taxon>
        <taxon>Euheterodonta</taxon>
        <taxon>Imparidentia</taxon>
        <taxon>Neoheterodontei</taxon>
        <taxon>Myida</taxon>
        <taxon>Dreissenoidea</taxon>
        <taxon>Dreissenidae</taxon>
        <taxon>Dreissena</taxon>
    </lineage>
</organism>
<dbReference type="InterPro" id="IPR001878">
    <property type="entry name" value="Znf_CCHC"/>
</dbReference>
<keyword evidence="1" id="KW-0862">Zinc</keyword>
<dbReference type="InterPro" id="IPR036875">
    <property type="entry name" value="Znf_CCHC_sf"/>
</dbReference>
<dbReference type="SUPFAM" id="SSF57756">
    <property type="entry name" value="Retrovirus zinc finger-like domains"/>
    <property type="match status" value="1"/>
</dbReference>
<evidence type="ECO:0000256" key="3">
    <source>
        <dbReference type="SAM" id="MobiDB-lite"/>
    </source>
</evidence>
<feature type="region of interest" description="Disordered" evidence="3">
    <location>
        <begin position="405"/>
        <end position="438"/>
    </location>
</feature>
<reference evidence="5" key="1">
    <citation type="journal article" date="2019" name="bioRxiv">
        <title>The Genome of the Zebra Mussel, Dreissena polymorpha: A Resource for Invasive Species Research.</title>
        <authorList>
            <person name="McCartney M.A."/>
            <person name="Auch B."/>
            <person name="Kono T."/>
            <person name="Mallez S."/>
            <person name="Zhang Y."/>
            <person name="Obille A."/>
            <person name="Becker A."/>
            <person name="Abrahante J.E."/>
            <person name="Garbe J."/>
            <person name="Badalamenti J.P."/>
            <person name="Herman A."/>
            <person name="Mangelson H."/>
            <person name="Liachko I."/>
            <person name="Sullivan S."/>
            <person name="Sone E.D."/>
            <person name="Koren S."/>
            <person name="Silverstein K.A.T."/>
            <person name="Beckman K.B."/>
            <person name="Gohl D.M."/>
        </authorList>
    </citation>
    <scope>NUCLEOTIDE SEQUENCE</scope>
    <source>
        <strain evidence="5">Duluth1</strain>
        <tissue evidence="5">Whole animal</tissue>
    </source>
</reference>
<feature type="compositionally biased region" description="Basic and acidic residues" evidence="3">
    <location>
        <begin position="54"/>
        <end position="73"/>
    </location>
</feature>
<evidence type="ECO:0000256" key="2">
    <source>
        <dbReference type="SAM" id="Coils"/>
    </source>
</evidence>
<reference evidence="5" key="2">
    <citation type="submission" date="2020-11" db="EMBL/GenBank/DDBJ databases">
        <authorList>
            <person name="McCartney M.A."/>
            <person name="Auch B."/>
            <person name="Kono T."/>
            <person name="Mallez S."/>
            <person name="Becker A."/>
            <person name="Gohl D.M."/>
            <person name="Silverstein K.A.T."/>
            <person name="Koren S."/>
            <person name="Bechman K.B."/>
            <person name="Herman A."/>
            <person name="Abrahante J.E."/>
            <person name="Garbe J."/>
        </authorList>
    </citation>
    <scope>NUCLEOTIDE SEQUENCE</scope>
    <source>
        <strain evidence="5">Duluth1</strain>
        <tissue evidence="5">Whole animal</tissue>
    </source>
</reference>
<dbReference type="Pfam" id="PF00098">
    <property type="entry name" value="zf-CCHC"/>
    <property type="match status" value="1"/>
</dbReference>
<dbReference type="PANTHER" id="PTHR19963">
    <property type="entry name" value="CCHC-TYPE DOMAIN-CONTAINING PROTEIN"/>
    <property type="match status" value="1"/>
</dbReference>
<comment type="caution">
    <text evidence="5">The sequence shown here is derived from an EMBL/GenBank/DDBJ whole genome shotgun (WGS) entry which is preliminary data.</text>
</comment>
<dbReference type="Gene3D" id="4.10.60.10">
    <property type="entry name" value="Zinc finger, CCHC-type"/>
    <property type="match status" value="1"/>
</dbReference>
<evidence type="ECO:0000256" key="1">
    <source>
        <dbReference type="PROSITE-ProRule" id="PRU00047"/>
    </source>
</evidence>
<keyword evidence="1" id="KW-0479">Metal-binding</keyword>
<dbReference type="GO" id="GO:0003676">
    <property type="term" value="F:nucleic acid binding"/>
    <property type="evidence" value="ECO:0007669"/>
    <property type="project" value="InterPro"/>
</dbReference>
<keyword evidence="2" id="KW-0175">Coiled coil</keyword>
<feature type="coiled-coil region" evidence="2">
    <location>
        <begin position="356"/>
        <end position="383"/>
    </location>
</feature>